<dbReference type="OrthoDB" id="5321274at2"/>
<protein>
    <recommendedName>
        <fullName evidence="5">Conjugal transfer protein TraB</fullName>
    </recommendedName>
</protein>
<gene>
    <name evidence="3" type="ORF">CQA54_06985</name>
</gene>
<organism evidence="3 4">
    <name type="scientific">Helicobacter equorum</name>
    <dbReference type="NCBI Taxonomy" id="361872"/>
    <lineage>
        <taxon>Bacteria</taxon>
        <taxon>Pseudomonadati</taxon>
        <taxon>Campylobacterota</taxon>
        <taxon>Epsilonproteobacteria</taxon>
        <taxon>Campylobacterales</taxon>
        <taxon>Helicobacteraceae</taxon>
        <taxon>Helicobacter</taxon>
    </lineage>
</organism>
<keyword evidence="1" id="KW-0175">Coiled coil</keyword>
<evidence type="ECO:0000313" key="3">
    <source>
        <dbReference type="EMBL" id="RDU66437.1"/>
    </source>
</evidence>
<dbReference type="AlphaFoldDB" id="A0A3D8IMD2"/>
<feature type="transmembrane region" description="Helical" evidence="2">
    <location>
        <begin position="43"/>
        <end position="63"/>
    </location>
</feature>
<keyword evidence="4" id="KW-1185">Reference proteome</keyword>
<keyword evidence="2" id="KW-0812">Transmembrane</keyword>
<feature type="coiled-coil region" evidence="1">
    <location>
        <begin position="151"/>
        <end position="188"/>
    </location>
</feature>
<evidence type="ECO:0008006" key="5">
    <source>
        <dbReference type="Google" id="ProtNLM"/>
    </source>
</evidence>
<evidence type="ECO:0000256" key="1">
    <source>
        <dbReference type="SAM" id="Coils"/>
    </source>
</evidence>
<accession>A0A3D8IMD2</accession>
<dbReference type="CDD" id="cd16430">
    <property type="entry name" value="TraB"/>
    <property type="match status" value="1"/>
</dbReference>
<name>A0A3D8IMD2_9HELI</name>
<keyword evidence="2" id="KW-1133">Transmembrane helix</keyword>
<evidence type="ECO:0000256" key="2">
    <source>
        <dbReference type="SAM" id="Phobius"/>
    </source>
</evidence>
<sequence length="529" mass="58532">MGKKNIFNILKSKLKLNGDHALDTMDSRDKIREEFRQNRNKKLVWFGVAVVIVFIILVLISAFNSYRDSTLAYTKQEERKNIDIKTDNFAIWQAGAEQKMNDLEKTVEQKFTEQGIDISNIKDSLKDIKEALVTAFKKSKNDTDDIAKKVLQIQQSLMEEIQKINTKLQNQESSLETAKEELNKLLSDTSNALKGDLENLKIQVGEVKIAENTTTSEKATGQTGFPIDNTENQKNIEHGDKDIQKDIGEDYTPSDKVMQKIKVTIEEKEADNNNDSEIDNQKPITFKVLLGLSKGILLNGADASIIGFGRQEEAPVAISLLSKVSIANGEYSNLKDCLLLGSAVGSMTTERAQIRLEKISCIFTNQEGDKFLAEGAVKGWVTDENGSLGVSGGLITQEGKIIRASLPIAAIQTALDYVTRRATNVVIPTGGGLNGYSNFNAAFGSGSSSAANTTLGKITQIYEKMIQAQVPVINFKPGREITVLFQGGEEITLVPYKDQQGLGEMENEFLNGQEKYNYQEANNVFMEEN</sequence>
<evidence type="ECO:0000313" key="4">
    <source>
        <dbReference type="Proteomes" id="UP000256514"/>
    </source>
</evidence>
<keyword evidence="2" id="KW-0472">Membrane</keyword>
<comment type="caution">
    <text evidence="3">The sequence shown here is derived from an EMBL/GenBank/DDBJ whole genome shotgun (WGS) entry which is preliminary data.</text>
</comment>
<dbReference type="InterPro" id="IPR005498">
    <property type="entry name" value="T4SS_VirB10/TraB/TrbI"/>
</dbReference>
<reference evidence="3 4" key="1">
    <citation type="submission" date="2018-04" db="EMBL/GenBank/DDBJ databases">
        <title>Novel Campyloabacter and Helicobacter Species and Strains.</title>
        <authorList>
            <person name="Mannion A.J."/>
            <person name="Shen Z."/>
            <person name="Fox J.G."/>
        </authorList>
    </citation>
    <scope>NUCLEOTIDE SEQUENCE [LARGE SCALE GENOMIC DNA]</scope>
    <source>
        <strain evidence="3 4">MIT 12-6600</strain>
    </source>
</reference>
<dbReference type="EMBL" id="NXLT01000006">
    <property type="protein sequence ID" value="RDU66437.1"/>
    <property type="molecule type" value="Genomic_DNA"/>
</dbReference>
<dbReference type="Pfam" id="PF03743">
    <property type="entry name" value="TrbI"/>
    <property type="match status" value="1"/>
</dbReference>
<proteinExistence type="predicted"/>
<dbReference type="RefSeq" id="WP_115571391.1">
    <property type="nucleotide sequence ID" value="NZ_NXLT01000006.1"/>
</dbReference>
<dbReference type="Proteomes" id="UP000256514">
    <property type="component" value="Unassembled WGS sequence"/>
</dbReference>